<protein>
    <submittedName>
        <fullName evidence="2">Uncharacterized protein</fullName>
    </submittedName>
</protein>
<accession>A0A9Q3Q437</accession>
<reference evidence="2" key="1">
    <citation type="submission" date="2021-03" db="EMBL/GenBank/DDBJ databases">
        <title>Draft genome sequence of rust myrtle Austropuccinia psidii MF-1, a brazilian biotype.</title>
        <authorList>
            <person name="Quecine M.C."/>
            <person name="Pachon D.M.R."/>
            <person name="Bonatelli M.L."/>
            <person name="Correr F.H."/>
            <person name="Franceschini L.M."/>
            <person name="Leite T.F."/>
            <person name="Margarido G.R.A."/>
            <person name="Almeida C.A."/>
            <person name="Ferrarezi J.A."/>
            <person name="Labate C.A."/>
        </authorList>
    </citation>
    <scope>NUCLEOTIDE SEQUENCE</scope>
    <source>
        <strain evidence="2">MF-1</strain>
    </source>
</reference>
<evidence type="ECO:0000313" key="2">
    <source>
        <dbReference type="EMBL" id="MBW0583610.1"/>
    </source>
</evidence>
<dbReference type="EMBL" id="AVOT02115611">
    <property type="protein sequence ID" value="MBW0583610.1"/>
    <property type="molecule type" value="Genomic_DNA"/>
</dbReference>
<gene>
    <name evidence="2" type="ORF">O181_123325</name>
</gene>
<dbReference type="Proteomes" id="UP000765509">
    <property type="component" value="Unassembled WGS sequence"/>
</dbReference>
<comment type="caution">
    <text evidence="2">The sequence shown here is derived from an EMBL/GenBank/DDBJ whole genome shotgun (WGS) entry which is preliminary data.</text>
</comment>
<proteinExistence type="predicted"/>
<keyword evidence="3" id="KW-1185">Reference proteome</keyword>
<sequence>MESTSTPIVVTASNKRKISTPKLSAASVSMDESMAVADSDDSAKEEEVACEPKPPPPKMTIPLAWNELWQKSSVMVRLLAKAAWGKNMQDPSNGGKGLKIL</sequence>
<name>A0A9Q3Q437_9BASI</name>
<feature type="region of interest" description="Disordered" evidence="1">
    <location>
        <begin position="23"/>
        <end position="58"/>
    </location>
</feature>
<evidence type="ECO:0000256" key="1">
    <source>
        <dbReference type="SAM" id="MobiDB-lite"/>
    </source>
</evidence>
<organism evidence="2 3">
    <name type="scientific">Austropuccinia psidii MF-1</name>
    <dbReference type="NCBI Taxonomy" id="1389203"/>
    <lineage>
        <taxon>Eukaryota</taxon>
        <taxon>Fungi</taxon>
        <taxon>Dikarya</taxon>
        <taxon>Basidiomycota</taxon>
        <taxon>Pucciniomycotina</taxon>
        <taxon>Pucciniomycetes</taxon>
        <taxon>Pucciniales</taxon>
        <taxon>Sphaerophragmiaceae</taxon>
        <taxon>Austropuccinia</taxon>
    </lineage>
</organism>
<dbReference type="AlphaFoldDB" id="A0A9Q3Q437"/>
<evidence type="ECO:0000313" key="3">
    <source>
        <dbReference type="Proteomes" id="UP000765509"/>
    </source>
</evidence>